<dbReference type="STRING" id="349095.SAMN05660299_02478"/>
<dbReference type="Gene3D" id="1.10.3210.10">
    <property type="entry name" value="Hypothetical protein af1432"/>
    <property type="match status" value="1"/>
</dbReference>
<dbReference type="InterPro" id="IPR051094">
    <property type="entry name" value="Diverse_Catalytic_Enzymes"/>
</dbReference>
<keyword evidence="3" id="KW-1185">Reference proteome</keyword>
<accession>A0A1H0A8N1</accession>
<protein>
    <submittedName>
        <fullName evidence="2">dGTPase</fullName>
    </submittedName>
</protein>
<reference evidence="2 3" key="1">
    <citation type="submission" date="2016-10" db="EMBL/GenBank/DDBJ databases">
        <authorList>
            <person name="de Groot N.N."/>
        </authorList>
    </citation>
    <scope>NUCLEOTIDE SEQUENCE [LARGE SCALE GENOMIC DNA]</scope>
    <source>
        <strain evidence="2 3">DSM 16981</strain>
    </source>
</reference>
<evidence type="ECO:0000313" key="2">
    <source>
        <dbReference type="EMBL" id="SDN29767.1"/>
    </source>
</evidence>
<proteinExistence type="predicted"/>
<organism evidence="2 3">
    <name type="scientific">Megasphaera paucivorans</name>
    <dbReference type="NCBI Taxonomy" id="349095"/>
    <lineage>
        <taxon>Bacteria</taxon>
        <taxon>Bacillati</taxon>
        <taxon>Bacillota</taxon>
        <taxon>Negativicutes</taxon>
        <taxon>Veillonellales</taxon>
        <taxon>Veillonellaceae</taxon>
        <taxon>Megasphaera</taxon>
    </lineage>
</organism>
<gene>
    <name evidence="2" type="ORF">SAMN05660299_02478</name>
</gene>
<dbReference type="EMBL" id="FNHQ01000036">
    <property type="protein sequence ID" value="SDN29767.1"/>
    <property type="molecule type" value="Genomic_DNA"/>
</dbReference>
<dbReference type="PANTHER" id="PTHR35795:SF1">
    <property type="entry name" value="BIS(5'-NUCLEOSYL)-TETRAPHOSPHATASE, SYMMETRICAL"/>
    <property type="match status" value="1"/>
</dbReference>
<dbReference type="PANTHER" id="PTHR35795">
    <property type="entry name" value="SLR1885 PROTEIN"/>
    <property type="match status" value="1"/>
</dbReference>
<sequence>MGNGAFYEERMDENHPNWERAIKRNGNLYTRPDDFRTPFGRDYTRILHSTAYRRLKHKTQVFFTTKNDHICTRIEHVNHVDSVSCTIGQYLGLNTELIGAIANGHDLGHSPFGHLGERVLKEISEKELKQPFWHERQGLRVVDDIETLLDPAGKTSNLMLTYAVRDGIISHCGEMKQTVLRPRKEYVDLNEVERAGEFEPYTWEGCVVKIADKIAYLGRDIEDAVRLGILKEDGNPLRDLKEQLNGHLKAHLQSVTNTAIMYPLITDICKESTPDKGLVLSEQHLNLMDTVMQFNYKYIYSNPRLEIYHKYAKLIIQSIYDILSRCYRGPDTIKELVKLSEEYPTVGAHFLERMRKYSDIGRETAVADNLGNAFGNRVIYHIGKNESEYRSACIDYIAGMTDTYAEKIFDELTTF</sequence>
<evidence type="ECO:0000313" key="3">
    <source>
        <dbReference type="Proteomes" id="UP000199309"/>
    </source>
</evidence>
<dbReference type="CDD" id="cd00077">
    <property type="entry name" value="HDc"/>
    <property type="match status" value="1"/>
</dbReference>
<feature type="domain" description="HD" evidence="1">
    <location>
        <begin position="73"/>
        <end position="215"/>
    </location>
</feature>
<evidence type="ECO:0000259" key="1">
    <source>
        <dbReference type="Pfam" id="PF01966"/>
    </source>
</evidence>
<name>A0A1H0A8N1_9FIRM</name>
<dbReference type="Pfam" id="PF01966">
    <property type="entry name" value="HD"/>
    <property type="match status" value="1"/>
</dbReference>
<dbReference type="Proteomes" id="UP000199309">
    <property type="component" value="Unassembled WGS sequence"/>
</dbReference>
<dbReference type="RefSeq" id="WP_245675163.1">
    <property type="nucleotide sequence ID" value="NZ_FNHQ01000036.1"/>
</dbReference>
<dbReference type="SUPFAM" id="SSF109604">
    <property type="entry name" value="HD-domain/PDEase-like"/>
    <property type="match status" value="1"/>
</dbReference>
<dbReference type="AlphaFoldDB" id="A0A1H0A8N1"/>
<dbReference type="InterPro" id="IPR006674">
    <property type="entry name" value="HD_domain"/>
</dbReference>
<dbReference type="InterPro" id="IPR003607">
    <property type="entry name" value="HD/PDEase_dom"/>
</dbReference>